<evidence type="ECO:0000256" key="7">
    <source>
        <dbReference type="SAM" id="SignalP"/>
    </source>
</evidence>
<comment type="subunit">
    <text evidence="6">Part of the Bam complex.</text>
</comment>
<evidence type="ECO:0000256" key="3">
    <source>
        <dbReference type="ARBA" id="ARBA00023139"/>
    </source>
</evidence>
<evidence type="ECO:0000256" key="5">
    <source>
        <dbReference type="ARBA" id="ARBA00023288"/>
    </source>
</evidence>
<organism evidence="9 10">
    <name type="scientific">Sphaerotilus microaerophilus</name>
    <dbReference type="NCBI Taxonomy" id="2914710"/>
    <lineage>
        <taxon>Bacteria</taxon>
        <taxon>Pseudomonadati</taxon>
        <taxon>Pseudomonadota</taxon>
        <taxon>Betaproteobacteria</taxon>
        <taxon>Burkholderiales</taxon>
        <taxon>Sphaerotilaceae</taxon>
        <taxon>Sphaerotilus</taxon>
    </lineage>
</organism>
<evidence type="ECO:0000313" key="9">
    <source>
        <dbReference type="EMBL" id="BDI06730.1"/>
    </source>
</evidence>
<accession>A0ABM7YQA9</accession>
<dbReference type="NCBIfam" id="TIGR03302">
    <property type="entry name" value="OM_YfiO"/>
    <property type="match status" value="1"/>
</dbReference>
<dbReference type="InterPro" id="IPR017689">
    <property type="entry name" value="BamD"/>
</dbReference>
<keyword evidence="10" id="KW-1185">Reference proteome</keyword>
<sequence>MFKLSAGLPARTAAWVMAALLATLLGACATDPKKGDDAKAVAKLYEEAREEAAAGAYDAAIKLYERLEGQAAGTLLAQQAQLEQAYLLYKQQEKARALSVVERFLRLHPTSPAADYALYLQGLINFNDDLGLFGNLIKQDLSERDQQASRDAYSAFKQLVERFPESKYAPDAVLRMKYIIATLAGYEVHVARYYYERGAYVAAANRAQQALQDYRGVPAAEEALYLMVASYEKLGLPQLRDDALRVLKNNYPKSAWLQRGYEVQQQKGWWPF</sequence>
<dbReference type="Proteomes" id="UP001057498">
    <property type="component" value="Chromosome"/>
</dbReference>
<feature type="chain" id="PRO_5045155383" description="Outer membrane protein assembly factor BamD" evidence="7">
    <location>
        <begin position="30"/>
        <end position="272"/>
    </location>
</feature>
<feature type="domain" description="Outer membrane lipoprotein BamD-like" evidence="8">
    <location>
        <begin position="39"/>
        <end position="243"/>
    </location>
</feature>
<protein>
    <recommendedName>
        <fullName evidence="6">Outer membrane protein assembly factor BamD</fullName>
    </recommendedName>
</protein>
<reference evidence="9" key="1">
    <citation type="submission" date="2022-04" db="EMBL/GenBank/DDBJ databases">
        <title>Whole genome sequence of Sphaerotilus sp. FB-5.</title>
        <authorList>
            <person name="Takeda M."/>
            <person name="Narihara S."/>
            <person name="Akimoto M."/>
            <person name="Akimoto R."/>
            <person name="Nishiyashiki S."/>
            <person name="Murakami T."/>
        </authorList>
    </citation>
    <scope>NUCLEOTIDE SEQUENCE</scope>
    <source>
        <strain evidence="9">FB-5</strain>
    </source>
</reference>
<comment type="function">
    <text evidence="6">Part of the outer membrane protein assembly complex, which is involved in assembly and insertion of beta-barrel proteins into the outer membrane.</text>
</comment>
<evidence type="ECO:0000313" key="10">
    <source>
        <dbReference type="Proteomes" id="UP001057498"/>
    </source>
</evidence>
<dbReference type="PROSITE" id="PS51257">
    <property type="entry name" value="PROKAR_LIPOPROTEIN"/>
    <property type="match status" value="1"/>
</dbReference>
<gene>
    <name evidence="9" type="primary">comL</name>
    <name evidence="6" type="synonym">bamD</name>
    <name evidence="9" type="ORF">CATMQ487_37000</name>
</gene>
<dbReference type="HAMAP" id="MF_00922">
    <property type="entry name" value="OM_assembly_BamD"/>
    <property type="match status" value="1"/>
</dbReference>
<evidence type="ECO:0000256" key="4">
    <source>
        <dbReference type="ARBA" id="ARBA00023237"/>
    </source>
</evidence>
<keyword evidence="1 6" id="KW-0732">Signal</keyword>
<name>A0ABM7YQA9_9BURK</name>
<dbReference type="InterPro" id="IPR039565">
    <property type="entry name" value="BamD-like"/>
</dbReference>
<dbReference type="PANTHER" id="PTHR37423">
    <property type="entry name" value="SOLUBLE LYTIC MUREIN TRANSGLYCOSYLASE-RELATED"/>
    <property type="match status" value="1"/>
</dbReference>
<comment type="similarity">
    <text evidence="6">Belongs to the BamD family.</text>
</comment>
<evidence type="ECO:0000256" key="6">
    <source>
        <dbReference type="HAMAP-Rule" id="MF_00922"/>
    </source>
</evidence>
<evidence type="ECO:0000256" key="2">
    <source>
        <dbReference type="ARBA" id="ARBA00023136"/>
    </source>
</evidence>
<dbReference type="CDD" id="cd15830">
    <property type="entry name" value="BamD"/>
    <property type="match status" value="1"/>
</dbReference>
<dbReference type="PANTHER" id="PTHR37423:SF1">
    <property type="entry name" value="OUTER MEMBRANE PROTEIN ASSEMBLY FACTOR BAMD"/>
    <property type="match status" value="1"/>
</dbReference>
<keyword evidence="2 6" id="KW-0472">Membrane</keyword>
<keyword evidence="4 6" id="KW-0998">Cell outer membrane</keyword>
<dbReference type="RefSeq" id="WP_251969978.1">
    <property type="nucleotide sequence ID" value="NZ_AP025730.1"/>
</dbReference>
<dbReference type="EMBL" id="AP025730">
    <property type="protein sequence ID" value="BDI06730.1"/>
    <property type="molecule type" value="Genomic_DNA"/>
</dbReference>
<dbReference type="SUPFAM" id="SSF48452">
    <property type="entry name" value="TPR-like"/>
    <property type="match status" value="1"/>
</dbReference>
<keyword evidence="5 6" id="KW-0449">Lipoprotein</keyword>
<comment type="subcellular location">
    <subcellularLocation>
        <location evidence="6">Cell outer membrane</location>
        <topology evidence="6">Lipid-anchor</topology>
    </subcellularLocation>
</comment>
<dbReference type="Pfam" id="PF13525">
    <property type="entry name" value="YfiO"/>
    <property type="match status" value="1"/>
</dbReference>
<feature type="signal peptide" evidence="7">
    <location>
        <begin position="1"/>
        <end position="29"/>
    </location>
</feature>
<proteinExistence type="inferred from homology"/>
<evidence type="ECO:0000256" key="1">
    <source>
        <dbReference type="ARBA" id="ARBA00022729"/>
    </source>
</evidence>
<evidence type="ECO:0000259" key="8">
    <source>
        <dbReference type="Pfam" id="PF13525"/>
    </source>
</evidence>
<dbReference type="InterPro" id="IPR011990">
    <property type="entry name" value="TPR-like_helical_dom_sf"/>
</dbReference>
<dbReference type="Gene3D" id="1.25.40.10">
    <property type="entry name" value="Tetratricopeptide repeat domain"/>
    <property type="match status" value="1"/>
</dbReference>
<keyword evidence="3 6" id="KW-0564">Palmitate</keyword>